<comment type="caution">
    <text evidence="2">The sequence shown here is derived from an EMBL/GenBank/DDBJ whole genome shotgun (WGS) entry which is preliminary data.</text>
</comment>
<accession>A0AAD7FYS6</accession>
<reference evidence="2" key="1">
    <citation type="submission" date="2023-03" db="EMBL/GenBank/DDBJ databases">
        <title>Massive genome expansion in bonnet fungi (Mycena s.s.) driven by repeated elements and novel gene families across ecological guilds.</title>
        <authorList>
            <consortium name="Lawrence Berkeley National Laboratory"/>
            <person name="Harder C.B."/>
            <person name="Miyauchi S."/>
            <person name="Viragh M."/>
            <person name="Kuo A."/>
            <person name="Thoen E."/>
            <person name="Andreopoulos B."/>
            <person name="Lu D."/>
            <person name="Skrede I."/>
            <person name="Drula E."/>
            <person name="Henrissat B."/>
            <person name="Morin E."/>
            <person name="Kohler A."/>
            <person name="Barry K."/>
            <person name="LaButti K."/>
            <person name="Morin E."/>
            <person name="Salamov A."/>
            <person name="Lipzen A."/>
            <person name="Mereny Z."/>
            <person name="Hegedus B."/>
            <person name="Baldrian P."/>
            <person name="Stursova M."/>
            <person name="Weitz H."/>
            <person name="Taylor A."/>
            <person name="Grigoriev I.V."/>
            <person name="Nagy L.G."/>
            <person name="Martin F."/>
            <person name="Kauserud H."/>
        </authorList>
    </citation>
    <scope>NUCLEOTIDE SEQUENCE</scope>
    <source>
        <strain evidence="2">9284</strain>
    </source>
</reference>
<feature type="compositionally biased region" description="Polar residues" evidence="1">
    <location>
        <begin position="203"/>
        <end position="214"/>
    </location>
</feature>
<gene>
    <name evidence="2" type="ORF">FB45DRAFT_1021678</name>
</gene>
<organism evidence="2 3">
    <name type="scientific">Roridomyces roridus</name>
    <dbReference type="NCBI Taxonomy" id="1738132"/>
    <lineage>
        <taxon>Eukaryota</taxon>
        <taxon>Fungi</taxon>
        <taxon>Dikarya</taxon>
        <taxon>Basidiomycota</taxon>
        <taxon>Agaricomycotina</taxon>
        <taxon>Agaricomycetes</taxon>
        <taxon>Agaricomycetidae</taxon>
        <taxon>Agaricales</taxon>
        <taxon>Marasmiineae</taxon>
        <taxon>Mycenaceae</taxon>
        <taxon>Roridomyces</taxon>
    </lineage>
</organism>
<evidence type="ECO:0000256" key="1">
    <source>
        <dbReference type="SAM" id="MobiDB-lite"/>
    </source>
</evidence>
<proteinExistence type="predicted"/>
<dbReference type="EMBL" id="JARKIF010000003">
    <property type="protein sequence ID" value="KAJ7644941.1"/>
    <property type="molecule type" value="Genomic_DNA"/>
</dbReference>
<protein>
    <submittedName>
        <fullName evidence="2">Uncharacterized protein</fullName>
    </submittedName>
</protein>
<name>A0AAD7FYS6_9AGAR</name>
<keyword evidence="3" id="KW-1185">Reference proteome</keyword>
<feature type="compositionally biased region" description="Acidic residues" evidence="1">
    <location>
        <begin position="222"/>
        <end position="232"/>
    </location>
</feature>
<feature type="region of interest" description="Disordered" evidence="1">
    <location>
        <begin position="179"/>
        <end position="359"/>
    </location>
</feature>
<feature type="compositionally biased region" description="Low complexity" evidence="1">
    <location>
        <begin position="83"/>
        <end position="106"/>
    </location>
</feature>
<evidence type="ECO:0000313" key="2">
    <source>
        <dbReference type="EMBL" id="KAJ7644941.1"/>
    </source>
</evidence>
<feature type="compositionally biased region" description="Low complexity" evidence="1">
    <location>
        <begin position="1"/>
        <end position="15"/>
    </location>
</feature>
<evidence type="ECO:0000313" key="3">
    <source>
        <dbReference type="Proteomes" id="UP001221142"/>
    </source>
</evidence>
<dbReference type="Proteomes" id="UP001221142">
    <property type="component" value="Unassembled WGS sequence"/>
</dbReference>
<feature type="compositionally biased region" description="Basic and acidic residues" evidence="1">
    <location>
        <begin position="233"/>
        <end position="243"/>
    </location>
</feature>
<sequence length="389" mass="40764">MATTSSTESVPSSSSMAMANSRRPRPRPRSPPSMYVAYETSIAKPPRPLLKLDKKPAKGKGKATEPAPSSSSPPNPFPPRTDAALSLVRSASTSAAAAALPPATAAKQSLSSPTVLRKLGSLRRKTPSASTSQSPIPAFPDPSEASTSSSPLKSRRSLFTTVLTSRPYRDDNASVAFSELSRTSTSEGGGGSVSLKFSYGGPSASSLGETSFNSGDPHLEDQPEEEEGECFQDDLHLAHKDGDLDAESLTPMEFAHPGASSTSVGVIATGALEDDTRAHDARPTTPVTPQARTSTDSGPPPGPSLDLKFKSPALAPVPEFDAAHQRPDTPFSSATPATGRSRSNSQPPPPASSSSVLIRAEKNERGWGWTGEWNRGDIGVVREQLRALK</sequence>
<feature type="compositionally biased region" description="Polar residues" evidence="1">
    <location>
        <begin position="330"/>
        <end position="340"/>
    </location>
</feature>
<feature type="region of interest" description="Disordered" evidence="1">
    <location>
        <begin position="1"/>
        <end position="156"/>
    </location>
</feature>
<dbReference type="AlphaFoldDB" id="A0AAD7FYS6"/>